<evidence type="ECO:0000313" key="2">
    <source>
        <dbReference type="Proteomes" id="UP000011761"/>
    </source>
</evidence>
<accession>M2NM25</accession>
<dbReference type="AlphaFoldDB" id="M2NM25"/>
<dbReference type="RefSeq" id="XP_007672726.1">
    <property type="nucleotide sequence ID" value="XM_007674536.1"/>
</dbReference>
<organism evidence="1 2">
    <name type="scientific">Baudoinia panamericana (strain UAMH 10762)</name>
    <name type="common">Angels' share fungus</name>
    <name type="synonym">Baudoinia compniacensis (strain UAMH 10762)</name>
    <dbReference type="NCBI Taxonomy" id="717646"/>
    <lineage>
        <taxon>Eukaryota</taxon>
        <taxon>Fungi</taxon>
        <taxon>Dikarya</taxon>
        <taxon>Ascomycota</taxon>
        <taxon>Pezizomycotina</taxon>
        <taxon>Dothideomycetes</taxon>
        <taxon>Dothideomycetidae</taxon>
        <taxon>Mycosphaerellales</taxon>
        <taxon>Teratosphaeriaceae</taxon>
        <taxon>Baudoinia</taxon>
    </lineage>
</organism>
<dbReference type="HOGENOM" id="CLU_2133067_0_0_1"/>
<reference evidence="1 2" key="1">
    <citation type="journal article" date="2012" name="PLoS Pathog.">
        <title>Diverse lifestyles and strategies of plant pathogenesis encoded in the genomes of eighteen Dothideomycetes fungi.</title>
        <authorList>
            <person name="Ohm R.A."/>
            <person name="Feau N."/>
            <person name="Henrissat B."/>
            <person name="Schoch C.L."/>
            <person name="Horwitz B.A."/>
            <person name="Barry K.W."/>
            <person name="Condon B.J."/>
            <person name="Copeland A.C."/>
            <person name="Dhillon B."/>
            <person name="Glaser F."/>
            <person name="Hesse C.N."/>
            <person name="Kosti I."/>
            <person name="LaButti K."/>
            <person name="Lindquist E.A."/>
            <person name="Lucas S."/>
            <person name="Salamov A.A."/>
            <person name="Bradshaw R.E."/>
            <person name="Ciuffetti L."/>
            <person name="Hamelin R.C."/>
            <person name="Kema G.H.J."/>
            <person name="Lawrence C."/>
            <person name="Scott J.A."/>
            <person name="Spatafora J.W."/>
            <person name="Turgeon B.G."/>
            <person name="de Wit P.J.G.M."/>
            <person name="Zhong S."/>
            <person name="Goodwin S.B."/>
            <person name="Grigoriev I.V."/>
        </authorList>
    </citation>
    <scope>NUCLEOTIDE SEQUENCE [LARGE SCALE GENOMIC DNA]</scope>
    <source>
        <strain evidence="1 2">UAMH 10762</strain>
    </source>
</reference>
<dbReference type="Proteomes" id="UP000011761">
    <property type="component" value="Unassembled WGS sequence"/>
</dbReference>
<proteinExistence type="predicted"/>
<dbReference type="KEGG" id="bcom:BAUCODRAFT_119777"/>
<gene>
    <name evidence="1" type="ORF">BAUCODRAFT_119777</name>
</gene>
<name>M2NM25_BAUPA</name>
<dbReference type="GeneID" id="19107443"/>
<protein>
    <submittedName>
        <fullName evidence="1">Uncharacterized protein</fullName>
    </submittedName>
</protein>
<keyword evidence="2" id="KW-1185">Reference proteome</keyword>
<dbReference type="EMBL" id="KB445551">
    <property type="protein sequence ID" value="EMD00226.1"/>
    <property type="molecule type" value="Genomic_DNA"/>
</dbReference>
<evidence type="ECO:0000313" key="1">
    <source>
        <dbReference type="EMBL" id="EMD00226.1"/>
    </source>
</evidence>
<sequence>MSAFGDCTNDDGVLRHCAGIAHLFDEKLQRYRDSDVNEPASTTSTSYLPQMVKGTMSICIAEVDLLQHSSASQSRQSSGSRRDSCPDAGLYLISKLSQCGLPAEKGQYSALLG</sequence>